<evidence type="ECO:0000313" key="2">
    <source>
        <dbReference type="Proteomes" id="UP001152747"/>
    </source>
</evidence>
<dbReference type="AlphaFoldDB" id="A0A9P1IYH5"/>
<sequence length="125" mass="13761">MLLRRSCLCDGINVAFGCSHKNLFIALVEFFDTTLAGSIIVWNIDQNFVGKCVYFENISHCSCQQPTTGTSVVGNYAVIVATPVPPSSSSCQVTAGRYSFSNQGRDLKDQRHQGIIVVDFTIYQE</sequence>
<protein>
    <submittedName>
        <fullName evidence="1">Uncharacterized protein</fullName>
    </submittedName>
</protein>
<gene>
    <name evidence="1" type="ORF">CAMP_LOCUS16209</name>
</gene>
<proteinExistence type="predicted"/>
<organism evidence="1 2">
    <name type="scientific">Caenorhabditis angaria</name>
    <dbReference type="NCBI Taxonomy" id="860376"/>
    <lineage>
        <taxon>Eukaryota</taxon>
        <taxon>Metazoa</taxon>
        <taxon>Ecdysozoa</taxon>
        <taxon>Nematoda</taxon>
        <taxon>Chromadorea</taxon>
        <taxon>Rhabditida</taxon>
        <taxon>Rhabditina</taxon>
        <taxon>Rhabditomorpha</taxon>
        <taxon>Rhabditoidea</taxon>
        <taxon>Rhabditidae</taxon>
        <taxon>Peloderinae</taxon>
        <taxon>Caenorhabditis</taxon>
    </lineage>
</organism>
<evidence type="ECO:0000313" key="1">
    <source>
        <dbReference type="EMBL" id="CAI5453572.1"/>
    </source>
</evidence>
<name>A0A9P1IYH5_9PELO</name>
<dbReference type="Proteomes" id="UP001152747">
    <property type="component" value="Unassembled WGS sequence"/>
</dbReference>
<keyword evidence="2" id="KW-1185">Reference proteome</keyword>
<comment type="caution">
    <text evidence="1">The sequence shown here is derived from an EMBL/GenBank/DDBJ whole genome shotgun (WGS) entry which is preliminary data.</text>
</comment>
<dbReference type="EMBL" id="CANHGI010000005">
    <property type="protein sequence ID" value="CAI5453572.1"/>
    <property type="molecule type" value="Genomic_DNA"/>
</dbReference>
<accession>A0A9P1IYH5</accession>
<reference evidence="1" key="1">
    <citation type="submission" date="2022-11" db="EMBL/GenBank/DDBJ databases">
        <authorList>
            <person name="Kikuchi T."/>
        </authorList>
    </citation>
    <scope>NUCLEOTIDE SEQUENCE</scope>
    <source>
        <strain evidence="1">PS1010</strain>
    </source>
</reference>